<dbReference type="Gene3D" id="3.30.420.10">
    <property type="entry name" value="Ribonuclease H-like superfamily/Ribonuclease H"/>
    <property type="match status" value="1"/>
</dbReference>
<evidence type="ECO:0000256" key="2">
    <source>
        <dbReference type="ARBA" id="ARBA00022801"/>
    </source>
</evidence>
<dbReference type="InterPro" id="IPR051132">
    <property type="entry name" value="3-5_Exonuclease_domain"/>
</dbReference>
<keyword evidence="1" id="KW-0540">Nuclease</keyword>
<evidence type="ECO:0000313" key="4">
    <source>
        <dbReference type="Proteomes" id="UP000026962"/>
    </source>
</evidence>
<dbReference type="Proteomes" id="UP000026962">
    <property type="component" value="Chromosome 6"/>
</dbReference>
<accession>A0A0E0LAP8</accession>
<dbReference type="InterPro" id="IPR012337">
    <property type="entry name" value="RNaseH-like_sf"/>
</dbReference>
<evidence type="ECO:0008006" key="5">
    <source>
        <dbReference type="Google" id="ProtNLM"/>
    </source>
</evidence>
<organism evidence="3">
    <name type="scientific">Oryza punctata</name>
    <name type="common">Red rice</name>
    <dbReference type="NCBI Taxonomy" id="4537"/>
    <lineage>
        <taxon>Eukaryota</taxon>
        <taxon>Viridiplantae</taxon>
        <taxon>Streptophyta</taxon>
        <taxon>Embryophyta</taxon>
        <taxon>Tracheophyta</taxon>
        <taxon>Spermatophyta</taxon>
        <taxon>Magnoliopsida</taxon>
        <taxon>Liliopsida</taxon>
        <taxon>Poales</taxon>
        <taxon>Poaceae</taxon>
        <taxon>BOP clade</taxon>
        <taxon>Oryzoideae</taxon>
        <taxon>Oryzeae</taxon>
        <taxon>Oryzinae</taxon>
        <taxon>Oryza</taxon>
    </lineage>
</organism>
<dbReference type="GO" id="GO:0008408">
    <property type="term" value="F:3'-5' exonuclease activity"/>
    <property type="evidence" value="ECO:0007669"/>
    <property type="project" value="TreeGrafter"/>
</dbReference>
<dbReference type="GO" id="GO:0005737">
    <property type="term" value="C:cytoplasm"/>
    <property type="evidence" value="ECO:0007669"/>
    <property type="project" value="TreeGrafter"/>
</dbReference>
<protein>
    <recommendedName>
        <fullName evidence="5">3'-5' exonuclease domain-containing protein</fullName>
    </recommendedName>
</protein>
<proteinExistence type="predicted"/>
<dbReference type="Gramene" id="OPUNC06G11240.1">
    <property type="protein sequence ID" value="OPUNC06G11240.1"/>
    <property type="gene ID" value="OPUNC06G11240"/>
</dbReference>
<name>A0A0E0LAP8_ORYPU</name>
<sequence>MAEEAIAPWLGTVAAEEAIAPWLRTVVAGEVLGRYPNIKTMVTSDAVVVERFIKEIRVCSSDLTPSDAVHRRSPRMLVGLDTEWRILPKDDGGGHKMDLLQLCVGRCCLVFQVYQAGGKLPEVLKRFLTEEDHIFVGENICSDVERLKEDCGITVTNPRDLQLIVPGLNKEYSHLISPGRPRPSLEVMGAVVLQLPLQKNTSPEEQILQPQFLG</sequence>
<dbReference type="SUPFAM" id="SSF53098">
    <property type="entry name" value="Ribonuclease H-like"/>
    <property type="match status" value="1"/>
</dbReference>
<dbReference type="PANTHER" id="PTHR13620">
    <property type="entry name" value="3-5 EXONUCLEASE"/>
    <property type="match status" value="1"/>
</dbReference>
<dbReference type="GO" id="GO:0005634">
    <property type="term" value="C:nucleus"/>
    <property type="evidence" value="ECO:0007669"/>
    <property type="project" value="TreeGrafter"/>
</dbReference>
<evidence type="ECO:0000313" key="3">
    <source>
        <dbReference type="EnsemblPlants" id="OPUNC06G11240.1"/>
    </source>
</evidence>
<dbReference type="InterPro" id="IPR036397">
    <property type="entry name" value="RNaseH_sf"/>
</dbReference>
<evidence type="ECO:0000256" key="1">
    <source>
        <dbReference type="ARBA" id="ARBA00022722"/>
    </source>
</evidence>
<dbReference type="EnsemblPlants" id="OPUNC06G11240.1">
    <property type="protein sequence ID" value="OPUNC06G11240.1"/>
    <property type="gene ID" value="OPUNC06G11240"/>
</dbReference>
<dbReference type="AlphaFoldDB" id="A0A0E0LAP8"/>
<dbReference type="HOGENOM" id="CLU_1290806_0_0_1"/>
<reference evidence="3" key="1">
    <citation type="submission" date="2015-04" db="UniProtKB">
        <authorList>
            <consortium name="EnsemblPlants"/>
        </authorList>
    </citation>
    <scope>IDENTIFICATION</scope>
</reference>
<dbReference type="PANTHER" id="PTHR13620:SF123">
    <property type="entry name" value="OS11G0222320 PROTEIN"/>
    <property type="match status" value="1"/>
</dbReference>
<keyword evidence="2" id="KW-0378">Hydrolase</keyword>
<dbReference type="GO" id="GO:0003676">
    <property type="term" value="F:nucleic acid binding"/>
    <property type="evidence" value="ECO:0007669"/>
    <property type="project" value="InterPro"/>
</dbReference>
<keyword evidence="4" id="KW-1185">Reference proteome</keyword>
<dbReference type="STRING" id="4537.A0A0E0LAP8"/>
<reference evidence="3" key="2">
    <citation type="submission" date="2018-05" db="EMBL/GenBank/DDBJ databases">
        <title>OpunRS2 (Oryza punctata Reference Sequence Version 2).</title>
        <authorList>
            <person name="Zhang J."/>
            <person name="Kudrna D."/>
            <person name="Lee S."/>
            <person name="Talag J."/>
            <person name="Welchert J."/>
            <person name="Wing R.A."/>
        </authorList>
    </citation>
    <scope>NUCLEOTIDE SEQUENCE [LARGE SCALE GENOMIC DNA]</scope>
</reference>